<gene>
    <name evidence="1" type="ORF">Prudu_009191</name>
</gene>
<organism evidence="1">
    <name type="scientific">Prunus dulcis</name>
    <name type="common">Almond</name>
    <name type="synonym">Amygdalus dulcis</name>
    <dbReference type="NCBI Taxonomy" id="3755"/>
    <lineage>
        <taxon>Eukaryota</taxon>
        <taxon>Viridiplantae</taxon>
        <taxon>Streptophyta</taxon>
        <taxon>Embryophyta</taxon>
        <taxon>Tracheophyta</taxon>
        <taxon>Spermatophyta</taxon>
        <taxon>Magnoliopsida</taxon>
        <taxon>eudicotyledons</taxon>
        <taxon>Gunneridae</taxon>
        <taxon>Pentapetalae</taxon>
        <taxon>rosids</taxon>
        <taxon>fabids</taxon>
        <taxon>Rosales</taxon>
        <taxon>Rosaceae</taxon>
        <taxon>Amygdaloideae</taxon>
        <taxon>Amygdaleae</taxon>
        <taxon>Prunus</taxon>
    </lineage>
</organism>
<dbReference type="CDD" id="cd09272">
    <property type="entry name" value="RNase_HI_RT_Ty1"/>
    <property type="match status" value="1"/>
</dbReference>
<dbReference type="PANTHER" id="PTHR11439">
    <property type="entry name" value="GAG-POL-RELATED RETROTRANSPOSON"/>
    <property type="match status" value="1"/>
</dbReference>
<dbReference type="PANTHER" id="PTHR11439:SF467">
    <property type="entry name" value="INTEGRASE CATALYTIC DOMAIN-CONTAINING PROTEIN"/>
    <property type="match status" value="1"/>
</dbReference>
<evidence type="ECO:0000313" key="1">
    <source>
        <dbReference type="EMBL" id="BBG99481.1"/>
    </source>
</evidence>
<name>A0A4Y1R5V2_PRUDU</name>
<proteinExistence type="predicted"/>
<dbReference type="AlphaFoldDB" id="A0A4Y1R5V2"/>
<accession>A0A4Y1R5V2</accession>
<protein>
    <submittedName>
        <fullName evidence="1">Transposable element protein</fullName>
    </submittedName>
</protein>
<reference evidence="1" key="1">
    <citation type="journal article" date="2019" name="Science">
        <title>Mutation of a bHLH transcription factor allowed almond domestication.</title>
        <authorList>
            <person name="Sanchez-Perez R."/>
            <person name="Pavan S."/>
            <person name="Mazzeo R."/>
            <person name="Moldovan C."/>
            <person name="Aiese Cigliano R."/>
            <person name="Del Cueto J."/>
            <person name="Ricciardi F."/>
            <person name="Lotti C."/>
            <person name="Ricciardi L."/>
            <person name="Dicenta F."/>
            <person name="Lopez-Marques R.L."/>
            <person name="Lindberg Moller B."/>
        </authorList>
    </citation>
    <scope>NUCLEOTIDE SEQUENCE</scope>
</reference>
<dbReference type="EMBL" id="AP019299">
    <property type="protein sequence ID" value="BBG99481.1"/>
    <property type="molecule type" value="Genomic_DNA"/>
</dbReference>
<sequence length="212" mass="23765">MEIERDRVKSKISLCQKQYLKKVLQRFGMNENSKPFSTPLAPHFKLSASMSLNTDEESHYMAQILYKSVVGTLMYAMVCTRTDISQAASIVSRHMHNLGKGHWQVVKWIIQYILGTVDVGLLFQQDKVTGKCVVGYVDSDYAGGLDKHGSTTGFVFTLARGPVSWSSTLQSTVALLTTEAEYMAVIEAIKEAIWLQRLLDDIGVQQDLMDVH</sequence>